<dbReference type="EMBL" id="CAWUHB010000001">
    <property type="protein sequence ID" value="CAK7208867.1"/>
    <property type="molecule type" value="Genomic_DNA"/>
</dbReference>
<accession>A0ABP0ANQ4</accession>
<dbReference type="GO" id="GO:0004674">
    <property type="term" value="F:protein serine/threonine kinase activity"/>
    <property type="evidence" value="ECO:0007669"/>
    <property type="project" value="UniProtKB-EC"/>
</dbReference>
<comment type="caution">
    <text evidence="7">The sequence shown here is derived from an EMBL/GenBank/DDBJ whole genome shotgun (WGS) entry which is preliminary data.</text>
</comment>
<dbReference type="PROSITE" id="PS00107">
    <property type="entry name" value="PROTEIN_KINASE_ATP"/>
    <property type="match status" value="1"/>
</dbReference>
<evidence type="ECO:0000313" key="8">
    <source>
        <dbReference type="Proteomes" id="UP001642405"/>
    </source>
</evidence>
<evidence type="ECO:0000259" key="6">
    <source>
        <dbReference type="PROSITE" id="PS50011"/>
    </source>
</evidence>
<keyword evidence="3 7" id="KW-0418">Kinase</keyword>
<dbReference type="InterPro" id="IPR000719">
    <property type="entry name" value="Prot_kinase_dom"/>
</dbReference>
<evidence type="ECO:0000256" key="1">
    <source>
        <dbReference type="ARBA" id="ARBA00022679"/>
    </source>
</evidence>
<dbReference type="InterPro" id="IPR050339">
    <property type="entry name" value="CC_SR_Kinase"/>
</dbReference>
<evidence type="ECO:0000256" key="4">
    <source>
        <dbReference type="ARBA" id="ARBA00022840"/>
    </source>
</evidence>
<feature type="binding site" evidence="5">
    <location>
        <position position="42"/>
    </location>
    <ligand>
        <name>ATP</name>
        <dbReference type="ChEBI" id="CHEBI:30616"/>
    </ligand>
</feature>
<dbReference type="InterPro" id="IPR011009">
    <property type="entry name" value="Kinase-like_dom_sf"/>
</dbReference>
<keyword evidence="8" id="KW-1185">Reference proteome</keyword>
<evidence type="ECO:0000256" key="2">
    <source>
        <dbReference type="ARBA" id="ARBA00022741"/>
    </source>
</evidence>
<feature type="domain" description="Protein kinase" evidence="6">
    <location>
        <begin position="13"/>
        <end position="290"/>
    </location>
</feature>
<name>A0ABP0ANQ4_9PEZI</name>
<keyword evidence="4 5" id="KW-0067">ATP-binding</keyword>
<keyword evidence="2 5" id="KW-0547">Nucleotide-binding</keyword>
<gene>
    <name evidence="7" type="primary">STK38</name>
    <name evidence="7" type="ORF">SCUCBS95973_000257</name>
</gene>
<dbReference type="Proteomes" id="UP001642405">
    <property type="component" value="Unassembled WGS sequence"/>
</dbReference>
<dbReference type="PROSITE" id="PS50011">
    <property type="entry name" value="PROTEIN_KINASE_DOM"/>
    <property type="match status" value="1"/>
</dbReference>
<evidence type="ECO:0000313" key="7">
    <source>
        <dbReference type="EMBL" id="CAK7208867.1"/>
    </source>
</evidence>
<dbReference type="SUPFAM" id="SSF56112">
    <property type="entry name" value="Protein kinase-like (PK-like)"/>
    <property type="match status" value="1"/>
</dbReference>
<protein>
    <submittedName>
        <fullName evidence="7">Serine/threonine-protein kinase 38</fullName>
        <ecNumber evidence="7">2.7.11.1</ecNumber>
    </submittedName>
</protein>
<dbReference type="PANTHER" id="PTHR11042">
    <property type="entry name" value="EUKARYOTIC TRANSLATION INITIATION FACTOR 2-ALPHA KINASE EIF2-ALPHA KINASE -RELATED"/>
    <property type="match status" value="1"/>
</dbReference>
<evidence type="ECO:0000256" key="3">
    <source>
        <dbReference type="ARBA" id="ARBA00022777"/>
    </source>
</evidence>
<evidence type="ECO:0000256" key="5">
    <source>
        <dbReference type="PROSITE-ProRule" id="PRU10141"/>
    </source>
</evidence>
<reference evidence="7 8" key="1">
    <citation type="submission" date="2024-01" db="EMBL/GenBank/DDBJ databases">
        <authorList>
            <person name="Allen C."/>
            <person name="Tagirdzhanova G."/>
        </authorList>
    </citation>
    <scope>NUCLEOTIDE SEQUENCE [LARGE SCALE GENOMIC DNA]</scope>
</reference>
<dbReference type="EC" id="2.7.11.1" evidence="7"/>
<keyword evidence="1 7" id="KW-0808">Transferase</keyword>
<dbReference type="Gene3D" id="1.10.510.10">
    <property type="entry name" value="Transferase(Phosphotransferase) domain 1"/>
    <property type="match status" value="1"/>
</dbReference>
<sequence>MQWTNATKRPREYFEDRVLGKGAFGKVIRVIEKLTGEVFAKKVINSSYGSRWQEAMTLERLNHPNIVKYVSYLRHHNGTAELLMEYVEGPNLHEVLFGGDSNCQPLSEDEAREILRQILMAAAYLKQENTTHRDLKPGNIILARRHPTILIKIVDLGLATDNIQFHTLCGTQFYLAPEYQVFNTSNSSHDSDDSDSEDTDGILRAAAAIPENDNQGQGREFSGTNKVDIFAIGVIALQLFCFPTGSRGHLTLACGALEHATAMGAIQDNKASFALAHAAGVVCSQQEAQG</sequence>
<dbReference type="Pfam" id="PF00069">
    <property type="entry name" value="Pkinase"/>
    <property type="match status" value="1"/>
</dbReference>
<dbReference type="SMART" id="SM00220">
    <property type="entry name" value="S_TKc"/>
    <property type="match status" value="1"/>
</dbReference>
<dbReference type="InterPro" id="IPR017441">
    <property type="entry name" value="Protein_kinase_ATP_BS"/>
</dbReference>
<proteinExistence type="predicted"/>
<organism evidence="7 8">
    <name type="scientific">Sporothrix curviconia</name>
    <dbReference type="NCBI Taxonomy" id="1260050"/>
    <lineage>
        <taxon>Eukaryota</taxon>
        <taxon>Fungi</taxon>
        <taxon>Dikarya</taxon>
        <taxon>Ascomycota</taxon>
        <taxon>Pezizomycotina</taxon>
        <taxon>Sordariomycetes</taxon>
        <taxon>Sordariomycetidae</taxon>
        <taxon>Ophiostomatales</taxon>
        <taxon>Ophiostomataceae</taxon>
        <taxon>Sporothrix</taxon>
    </lineage>
</organism>